<dbReference type="Pfam" id="PF14579">
    <property type="entry name" value="HHH_6"/>
    <property type="match status" value="1"/>
</dbReference>
<organism evidence="11 12">
    <name type="scientific">Usitatibacter rugosus</name>
    <dbReference type="NCBI Taxonomy" id="2732067"/>
    <lineage>
        <taxon>Bacteria</taxon>
        <taxon>Pseudomonadati</taxon>
        <taxon>Pseudomonadota</taxon>
        <taxon>Betaproteobacteria</taxon>
        <taxon>Nitrosomonadales</taxon>
        <taxon>Usitatibacteraceae</taxon>
        <taxon>Usitatibacter</taxon>
    </lineage>
</organism>
<dbReference type="Pfam" id="PF07733">
    <property type="entry name" value="DNA_pol3_alpha"/>
    <property type="match status" value="1"/>
</dbReference>
<accession>A0A6M4GTH2</accession>
<dbReference type="InterPro" id="IPR040982">
    <property type="entry name" value="DNA_pol3_finger"/>
</dbReference>
<dbReference type="InterPro" id="IPR004805">
    <property type="entry name" value="DnaE2/DnaE/PolC"/>
</dbReference>
<evidence type="ECO:0000256" key="4">
    <source>
        <dbReference type="ARBA" id="ARBA00022490"/>
    </source>
</evidence>
<dbReference type="FunFam" id="1.10.10.1600:FF:000001">
    <property type="entry name" value="DNA polymerase III subunit alpha"/>
    <property type="match status" value="1"/>
</dbReference>
<evidence type="ECO:0000256" key="8">
    <source>
        <dbReference type="ARBA" id="ARBA00022932"/>
    </source>
</evidence>
<dbReference type="InterPro" id="IPR011708">
    <property type="entry name" value="DNA_pol3_alpha_NTPase_dom"/>
</dbReference>
<name>A0A6M4GTH2_9PROT</name>
<evidence type="ECO:0000313" key="12">
    <source>
        <dbReference type="Proteomes" id="UP000501534"/>
    </source>
</evidence>
<dbReference type="InterPro" id="IPR003141">
    <property type="entry name" value="Pol/His_phosphatase_N"/>
</dbReference>
<dbReference type="InterPro" id="IPR012340">
    <property type="entry name" value="NA-bd_OB-fold"/>
</dbReference>
<dbReference type="InterPro" id="IPR004013">
    <property type="entry name" value="PHP_dom"/>
</dbReference>
<dbReference type="EC" id="2.7.7.7" evidence="2"/>
<keyword evidence="5 11" id="KW-0808">Transferase</keyword>
<evidence type="ECO:0000256" key="1">
    <source>
        <dbReference type="ARBA" id="ARBA00004496"/>
    </source>
</evidence>
<dbReference type="GO" id="GO:0005737">
    <property type="term" value="C:cytoplasm"/>
    <property type="evidence" value="ECO:0007669"/>
    <property type="project" value="UniProtKB-SubCell"/>
</dbReference>
<dbReference type="EMBL" id="CP053069">
    <property type="protein sequence ID" value="QJR10342.1"/>
    <property type="molecule type" value="Genomic_DNA"/>
</dbReference>
<dbReference type="InterPro" id="IPR004365">
    <property type="entry name" value="NA-bd_OB_tRNA"/>
</dbReference>
<dbReference type="GO" id="GO:0008408">
    <property type="term" value="F:3'-5' exonuclease activity"/>
    <property type="evidence" value="ECO:0007669"/>
    <property type="project" value="InterPro"/>
</dbReference>
<dbReference type="Gene3D" id="3.20.20.140">
    <property type="entry name" value="Metal-dependent hydrolases"/>
    <property type="match status" value="1"/>
</dbReference>
<dbReference type="KEGG" id="uru:DSM104443_01400"/>
<dbReference type="SUPFAM" id="SSF89550">
    <property type="entry name" value="PHP domain-like"/>
    <property type="match status" value="1"/>
</dbReference>
<dbReference type="NCBIfam" id="NF004226">
    <property type="entry name" value="PRK05673.1"/>
    <property type="match status" value="1"/>
</dbReference>
<gene>
    <name evidence="11" type="primary">dnaE</name>
    <name evidence="11" type="ORF">DSM104443_01400</name>
</gene>
<dbReference type="Gene3D" id="1.10.150.870">
    <property type="match status" value="1"/>
</dbReference>
<dbReference type="Pfam" id="PF01336">
    <property type="entry name" value="tRNA_anti-codon"/>
    <property type="match status" value="1"/>
</dbReference>
<dbReference type="SMART" id="SM00481">
    <property type="entry name" value="POLIIIAc"/>
    <property type="match status" value="1"/>
</dbReference>
<dbReference type="InterPro" id="IPR029460">
    <property type="entry name" value="DNAPol_HHH"/>
</dbReference>
<keyword evidence="4" id="KW-0963">Cytoplasm</keyword>
<dbReference type="Pfam" id="PF02811">
    <property type="entry name" value="PHP"/>
    <property type="match status" value="1"/>
</dbReference>
<dbReference type="CDD" id="cd04485">
    <property type="entry name" value="DnaE_OBF"/>
    <property type="match status" value="1"/>
</dbReference>
<feature type="domain" description="Polymerase/histidinol phosphatase N-terminal" evidence="10">
    <location>
        <begin position="7"/>
        <end position="74"/>
    </location>
</feature>
<dbReference type="RefSeq" id="WP_171090776.1">
    <property type="nucleotide sequence ID" value="NZ_CP053069.1"/>
</dbReference>
<dbReference type="NCBIfam" id="TIGR00594">
    <property type="entry name" value="polc"/>
    <property type="match status" value="1"/>
</dbReference>
<evidence type="ECO:0000256" key="9">
    <source>
        <dbReference type="ARBA" id="ARBA00049244"/>
    </source>
</evidence>
<keyword evidence="6 11" id="KW-0548">Nucleotidyltransferase</keyword>
<dbReference type="GO" id="GO:0003676">
    <property type="term" value="F:nucleic acid binding"/>
    <property type="evidence" value="ECO:0007669"/>
    <property type="project" value="InterPro"/>
</dbReference>
<comment type="catalytic activity">
    <reaction evidence="9">
        <text>DNA(n) + a 2'-deoxyribonucleoside 5'-triphosphate = DNA(n+1) + diphosphate</text>
        <dbReference type="Rhea" id="RHEA:22508"/>
        <dbReference type="Rhea" id="RHEA-COMP:17339"/>
        <dbReference type="Rhea" id="RHEA-COMP:17340"/>
        <dbReference type="ChEBI" id="CHEBI:33019"/>
        <dbReference type="ChEBI" id="CHEBI:61560"/>
        <dbReference type="ChEBI" id="CHEBI:173112"/>
        <dbReference type="EC" id="2.7.7.7"/>
    </reaction>
</comment>
<proteinExistence type="predicted"/>
<comment type="subcellular location">
    <subcellularLocation>
        <location evidence="1">Cytoplasm</location>
    </subcellularLocation>
</comment>
<evidence type="ECO:0000256" key="3">
    <source>
        <dbReference type="ARBA" id="ARBA00019114"/>
    </source>
</evidence>
<dbReference type="GO" id="GO:0003887">
    <property type="term" value="F:DNA-directed DNA polymerase activity"/>
    <property type="evidence" value="ECO:0007669"/>
    <property type="project" value="UniProtKB-KW"/>
</dbReference>
<evidence type="ECO:0000313" key="11">
    <source>
        <dbReference type="EMBL" id="QJR10342.1"/>
    </source>
</evidence>
<dbReference type="PANTHER" id="PTHR32294">
    <property type="entry name" value="DNA POLYMERASE III SUBUNIT ALPHA"/>
    <property type="match status" value="1"/>
</dbReference>
<evidence type="ECO:0000256" key="6">
    <source>
        <dbReference type="ARBA" id="ARBA00022695"/>
    </source>
</evidence>
<keyword evidence="12" id="KW-1185">Reference proteome</keyword>
<dbReference type="CDD" id="cd07433">
    <property type="entry name" value="PHP_PolIIIA_DnaE1"/>
    <property type="match status" value="1"/>
</dbReference>
<dbReference type="Proteomes" id="UP000501534">
    <property type="component" value="Chromosome"/>
</dbReference>
<keyword evidence="8" id="KW-0239">DNA-directed DNA polymerase</keyword>
<sequence>MAAPRFVHLRLHSEYSIVDGMARVDAAVDAAAADGMPALAITDLGNLFGAVKFFQAARGVGVQPLVGCDLWITNERSRDHPYRAALLCRNREGYLALCALLTRAHVENHWRGRAEVRREWLKGVPGLIVLSGARSGDVGQALGASNLVQAEALAREWAADFPGAFYLEVQRADPERDEPYVRAAVALAGRLDIPVVATHPIQFVKREDYRAHEARVCIAQGYVLGDQRRPREFRPSQYFKTQDEMAELFADLPEALANTIEIARRCSFEFELGKSRLPDFPTPNGESIEDYLRKRSQEGLAMRLEALYPDAAARAEAAPTYAERLEFELKTIIQMGFAGYFLIVADFINWAQSHGVPVGPGRGSGAGSLVAYVLGITGLDPLRYELLFERFLNPERVSMPDFDIDFCQDGRDRVIDYVKQKYGAECVSQIATFGTMAAKAVVRDVGRVLGMPYGEVDRIAKLVPFELGITLTKALEMEPQLKALVKEQEGVAELMELALSLEGLSRNVGMHAGGVLIAPGKLTDFTPLYSAEGSNALVSQFDKDDVEKAGLVKFDFLGLTTLTIIAEAQRNIRSLGQPDFDVEKIPLDDPPSYKVFSSGNTVAIFQFESRGMRDLIMKARPDRLEDLIALNALYRPGPMDLIPEFIERKHGRQRWEYLDPRLKEILEPTYGVMTYQEHVMTIAQVIGGYTLGSADLLRRAMGKKKPEEMAKQREIFMKGSGERGLPAVKANILFDQMEKFAGYGFNKSHSAAYALVAYQTAFLKAHHAAAFMAANLSAVMTDTDKVQSIYDDAGKNGLKVAPPDINSGSYRFVPLDDKNIRYGLGAVKGTGEGAIENVVAARAVGGPFKDLADFCRRVDRRVVNRRAMEALIKAGAFDSVEPNRASLAASLGAAIDVAEKGEQFANQVSLFGGGDDASHSAFTLVSMPPWPERERLLNEKQSLGFYLSGHPFNAYRDELRRIASTPLAKVMPTNYGETVMLAGVIYGVQMRNTRRGRMAILTLDDATAKVEVVVFGELFHEKRAIIQEDQVIALAGKVQNDEFSGGLRVTAEKLMDLSEVRAAHAKLLRLNMNGQADSNKLRQVLAPYAGGACAVAIRYRNAQGECDIRLPDAYRVKVSEPLLASLNEWLREENVEVVY</sequence>
<dbReference type="InterPro" id="IPR041931">
    <property type="entry name" value="DNA_pol3_alpha_thumb_dom"/>
</dbReference>
<dbReference type="AlphaFoldDB" id="A0A6M4GTH2"/>
<dbReference type="InterPro" id="IPR049821">
    <property type="entry name" value="PolIIIA_DnaE1_PHP"/>
</dbReference>
<reference evidence="11 12" key="1">
    <citation type="submission" date="2020-04" db="EMBL/GenBank/DDBJ databases">
        <title>Usitatibacter rugosus gen. nov., sp. nov. and Usitatibacter palustris sp. nov., novel members of Usitatibacteraceae fam. nov. within the order Nitrosomonadales isolated from soil.</title>
        <authorList>
            <person name="Huber K.J."/>
            <person name="Neumann-Schaal M."/>
            <person name="Geppert A."/>
            <person name="Luckner M."/>
            <person name="Wanner G."/>
            <person name="Overmann J."/>
        </authorList>
    </citation>
    <scope>NUCLEOTIDE SEQUENCE [LARGE SCALE GENOMIC DNA]</scope>
    <source>
        <strain evidence="11 12">0125_3</strain>
    </source>
</reference>
<dbReference type="PANTHER" id="PTHR32294:SF0">
    <property type="entry name" value="DNA POLYMERASE III SUBUNIT ALPHA"/>
    <property type="match status" value="1"/>
</dbReference>
<evidence type="ECO:0000256" key="2">
    <source>
        <dbReference type="ARBA" id="ARBA00012417"/>
    </source>
</evidence>
<protein>
    <recommendedName>
        <fullName evidence="3">DNA polymerase III subunit alpha</fullName>
        <ecNumber evidence="2">2.7.7.7</ecNumber>
    </recommendedName>
</protein>
<evidence type="ECO:0000259" key="10">
    <source>
        <dbReference type="SMART" id="SM00481"/>
    </source>
</evidence>
<dbReference type="GO" id="GO:0006260">
    <property type="term" value="P:DNA replication"/>
    <property type="evidence" value="ECO:0007669"/>
    <property type="project" value="UniProtKB-KW"/>
</dbReference>
<keyword evidence="7" id="KW-0235">DNA replication</keyword>
<dbReference type="Gene3D" id="1.10.10.1600">
    <property type="entry name" value="Bacterial DNA polymerase III alpha subunit, thumb domain"/>
    <property type="match status" value="1"/>
</dbReference>
<dbReference type="InterPro" id="IPR016195">
    <property type="entry name" value="Pol/histidinol_Pase-like"/>
</dbReference>
<dbReference type="Gene3D" id="2.40.50.140">
    <property type="entry name" value="Nucleic acid-binding proteins"/>
    <property type="match status" value="1"/>
</dbReference>
<evidence type="ECO:0000256" key="7">
    <source>
        <dbReference type="ARBA" id="ARBA00022705"/>
    </source>
</evidence>
<evidence type="ECO:0000256" key="5">
    <source>
        <dbReference type="ARBA" id="ARBA00022679"/>
    </source>
</evidence>
<dbReference type="Pfam" id="PF17657">
    <property type="entry name" value="DNA_pol3_finger"/>
    <property type="match status" value="1"/>
</dbReference>